<keyword evidence="3" id="KW-1185">Reference proteome</keyword>
<dbReference type="EMBL" id="CP077062">
    <property type="protein sequence ID" value="QWZ07541.1"/>
    <property type="molecule type" value="Genomic_DNA"/>
</dbReference>
<reference evidence="2" key="1">
    <citation type="submission" date="2021-06" db="EMBL/GenBank/DDBJ databases">
        <title>Complete genome sequence of Nocardioides sp. G188.</title>
        <authorList>
            <person name="Im W.-T."/>
        </authorList>
    </citation>
    <scope>NUCLEOTIDE SEQUENCE</scope>
    <source>
        <strain evidence="2">G188</strain>
    </source>
</reference>
<name>A0A975SX78_9ACTN</name>
<dbReference type="GO" id="GO:0006950">
    <property type="term" value="P:response to stress"/>
    <property type="evidence" value="ECO:0007669"/>
    <property type="project" value="TreeGrafter"/>
</dbReference>
<dbReference type="KEGG" id="nps:KRR39_19235"/>
<gene>
    <name evidence="2" type="ORF">KRR39_19235</name>
</gene>
<accession>A0A975SX78</accession>
<dbReference type="InterPro" id="IPR000835">
    <property type="entry name" value="HTH_MarR-typ"/>
</dbReference>
<evidence type="ECO:0000313" key="3">
    <source>
        <dbReference type="Proteomes" id="UP000683575"/>
    </source>
</evidence>
<dbReference type="GO" id="GO:0003700">
    <property type="term" value="F:DNA-binding transcription factor activity"/>
    <property type="evidence" value="ECO:0007669"/>
    <property type="project" value="InterPro"/>
</dbReference>
<dbReference type="InterPro" id="IPR039422">
    <property type="entry name" value="MarR/SlyA-like"/>
</dbReference>
<dbReference type="Proteomes" id="UP000683575">
    <property type="component" value="Chromosome"/>
</dbReference>
<feature type="domain" description="HTH marR-type" evidence="1">
    <location>
        <begin position="130"/>
        <end position="289"/>
    </location>
</feature>
<dbReference type="AlphaFoldDB" id="A0A975SX78"/>
<dbReference type="PROSITE" id="PS50995">
    <property type="entry name" value="HTH_MARR_2"/>
    <property type="match status" value="1"/>
</dbReference>
<dbReference type="RefSeq" id="WP_216939052.1">
    <property type="nucleotide sequence ID" value="NZ_CP077062.1"/>
</dbReference>
<sequence>MEESARRAALSDLYSLPGHLLWRSSARVGAEIALLLPGRADLHAYAALQALAQDEPLSQQRLANMCGVSGTTMTSVAEALQRDGLAERLRNPDDRRSYALTRTTAGRAAVRRWEPDVRGLEARLTAPLTDTEVLRLRRHLSSLVGDQLDERTPQALLDSTGFLITRSHAVIHRELLTALEPLGIEPRHFGTMRALRAAGQVTQGQLGALLDVSPASVVQIVDHLEDLGLVERQRDPADRRAYRLHLLPPSAAVLAEASAVADTLNDDRYGGPRTRPRVELVRLLQKFLAAPVDH</sequence>
<evidence type="ECO:0000313" key="2">
    <source>
        <dbReference type="EMBL" id="QWZ07541.1"/>
    </source>
</evidence>
<dbReference type="PANTHER" id="PTHR33164:SF43">
    <property type="entry name" value="HTH-TYPE TRANSCRIPTIONAL REPRESSOR YETL"/>
    <property type="match status" value="1"/>
</dbReference>
<dbReference type="SMART" id="SM00347">
    <property type="entry name" value="HTH_MARR"/>
    <property type="match status" value="2"/>
</dbReference>
<organism evidence="2 3">
    <name type="scientific">Nocardioides panacis</name>
    <dbReference type="NCBI Taxonomy" id="2849501"/>
    <lineage>
        <taxon>Bacteria</taxon>
        <taxon>Bacillati</taxon>
        <taxon>Actinomycetota</taxon>
        <taxon>Actinomycetes</taxon>
        <taxon>Propionibacteriales</taxon>
        <taxon>Nocardioidaceae</taxon>
        <taxon>Nocardioides</taxon>
    </lineage>
</organism>
<protein>
    <submittedName>
        <fullName evidence="2">MarR family transcriptional regulator</fullName>
    </submittedName>
</protein>
<dbReference type="Pfam" id="PF01047">
    <property type="entry name" value="MarR"/>
    <property type="match status" value="1"/>
</dbReference>
<dbReference type="PANTHER" id="PTHR33164">
    <property type="entry name" value="TRANSCRIPTIONAL REGULATOR, MARR FAMILY"/>
    <property type="match status" value="1"/>
</dbReference>
<proteinExistence type="predicted"/>
<evidence type="ECO:0000259" key="1">
    <source>
        <dbReference type="PROSITE" id="PS50995"/>
    </source>
</evidence>
<dbReference type="Pfam" id="PF12802">
    <property type="entry name" value="MarR_2"/>
    <property type="match status" value="1"/>
</dbReference>